<reference evidence="2" key="1">
    <citation type="journal article" date="2024" name="Antonie Van Leeuwenhoek">
        <title>Bradyrhizobium ontarionense sp. nov., a novel bacterial symbiont isolated from Aeschynomene indica (Indian jointvetch), harbours photosynthesis, nitrogen fixation and nitrous oxide (N2O) reductase genes.</title>
        <authorList>
            <person name="Bromfield E.S.P."/>
            <person name="Cloutier S."/>
        </authorList>
    </citation>
    <scope>NUCLEOTIDE SEQUENCE</scope>
    <source>
        <strain evidence="2">A19</strain>
    </source>
</reference>
<dbReference type="SUPFAM" id="SSF55729">
    <property type="entry name" value="Acyl-CoA N-acyltransferases (Nat)"/>
    <property type="match status" value="1"/>
</dbReference>
<proteinExistence type="predicted"/>
<keyword evidence="3" id="KW-1185">Reference proteome</keyword>
<gene>
    <name evidence="2" type="ORF">LQG66_20200</name>
</gene>
<dbReference type="PROSITE" id="PS51186">
    <property type="entry name" value="GNAT"/>
    <property type="match status" value="1"/>
</dbReference>
<feature type="domain" description="N-acetyltransferase" evidence="1">
    <location>
        <begin position="24"/>
        <end position="182"/>
    </location>
</feature>
<protein>
    <submittedName>
        <fullName evidence="2">GNAT family N-acetyltransferase</fullName>
    </submittedName>
</protein>
<accession>A0ABY3R2Y9</accession>
<dbReference type="RefSeq" id="WP_231317440.1">
    <property type="nucleotide sequence ID" value="NZ_CP088156.1"/>
</dbReference>
<organism evidence="2 3">
    <name type="scientific">Bradyrhizobium ontarionense</name>
    <dbReference type="NCBI Taxonomy" id="2898149"/>
    <lineage>
        <taxon>Bacteria</taxon>
        <taxon>Pseudomonadati</taxon>
        <taxon>Pseudomonadota</taxon>
        <taxon>Alphaproteobacteria</taxon>
        <taxon>Hyphomicrobiales</taxon>
        <taxon>Nitrobacteraceae</taxon>
        <taxon>Bradyrhizobium</taxon>
    </lineage>
</organism>
<sequence length="204" mass="22017">MPTPGVADLVVTSDIIHTRRGDELRLRFLTPADAEALQAYVRGLSSRSRTKRFLGALSELPRSVLEDFVALGRNDRFSLIATMAGDGGEIIVAEARYALDRDSGRVEFGLSVQDRWHGHGIGPALLHNLECRALALGGATLVGDTLRSNDVMIALARKAGFTLQPHADDWTLVRFEKALTGPVAQSPGAGLQLIDCQPRIADHA</sequence>
<dbReference type="Gene3D" id="3.40.630.30">
    <property type="match status" value="1"/>
</dbReference>
<evidence type="ECO:0000313" key="2">
    <source>
        <dbReference type="EMBL" id="UFZ01645.1"/>
    </source>
</evidence>
<dbReference type="Pfam" id="PF00583">
    <property type="entry name" value="Acetyltransf_1"/>
    <property type="match status" value="1"/>
</dbReference>
<name>A0ABY3R2Y9_9BRAD</name>
<evidence type="ECO:0000313" key="3">
    <source>
        <dbReference type="Proteomes" id="UP001431010"/>
    </source>
</evidence>
<dbReference type="Proteomes" id="UP001431010">
    <property type="component" value="Chromosome"/>
</dbReference>
<dbReference type="EMBL" id="CP088156">
    <property type="protein sequence ID" value="UFZ01645.1"/>
    <property type="molecule type" value="Genomic_DNA"/>
</dbReference>
<dbReference type="InterPro" id="IPR000182">
    <property type="entry name" value="GNAT_dom"/>
</dbReference>
<evidence type="ECO:0000259" key="1">
    <source>
        <dbReference type="PROSITE" id="PS51186"/>
    </source>
</evidence>
<dbReference type="InterPro" id="IPR016181">
    <property type="entry name" value="Acyl_CoA_acyltransferase"/>
</dbReference>